<protein>
    <recommendedName>
        <fullName evidence="3">DUF4272 domain-containing protein</fullName>
    </recommendedName>
</protein>
<evidence type="ECO:0008006" key="3">
    <source>
        <dbReference type="Google" id="ProtNLM"/>
    </source>
</evidence>
<dbReference type="Proteomes" id="UP000199305">
    <property type="component" value="Unassembled WGS sequence"/>
</dbReference>
<dbReference type="OrthoDB" id="4399984at2"/>
<accession>A0A1G8Y6K4</accession>
<dbReference type="Pfam" id="PF14094">
    <property type="entry name" value="DUF4272"/>
    <property type="match status" value="1"/>
</dbReference>
<keyword evidence="2" id="KW-1185">Reference proteome</keyword>
<dbReference type="AlphaFoldDB" id="A0A1G8Y6K4"/>
<evidence type="ECO:0000313" key="1">
    <source>
        <dbReference type="EMBL" id="SDJ97785.1"/>
    </source>
</evidence>
<dbReference type="InterPro" id="IPR025368">
    <property type="entry name" value="DUF4272"/>
</dbReference>
<sequence length="207" mass="23730">MNMEELKNKNTQYLSSIGIDVPEDLPQIESLNEVEPRTAQDIAGRLSALAYVIGLGFGARGEDLLEQLNKYNLMPYVSGYERELLSQDIIGEQDKIDMSWLAECAQALAWCIGLVDLDHFKHCDDDLAQKIPFKSNPEEFIQESQLRPIAEIQEQSDLLYRLHWYVRNCGLTGQECELSEEVISERRRAIDWAYGVEKDWDAVPMDT</sequence>
<gene>
    <name evidence="1" type="ORF">SAMN05216212_1358</name>
</gene>
<organism evidence="1 2">
    <name type="scientific">Microbulbifer yueqingensis</name>
    <dbReference type="NCBI Taxonomy" id="658219"/>
    <lineage>
        <taxon>Bacteria</taxon>
        <taxon>Pseudomonadati</taxon>
        <taxon>Pseudomonadota</taxon>
        <taxon>Gammaproteobacteria</taxon>
        <taxon>Cellvibrionales</taxon>
        <taxon>Microbulbiferaceae</taxon>
        <taxon>Microbulbifer</taxon>
    </lineage>
</organism>
<evidence type="ECO:0000313" key="2">
    <source>
        <dbReference type="Proteomes" id="UP000199305"/>
    </source>
</evidence>
<proteinExistence type="predicted"/>
<name>A0A1G8Y6K4_9GAMM</name>
<dbReference type="EMBL" id="FNFH01000002">
    <property type="protein sequence ID" value="SDJ97785.1"/>
    <property type="molecule type" value="Genomic_DNA"/>
</dbReference>
<reference evidence="2" key="1">
    <citation type="submission" date="2016-10" db="EMBL/GenBank/DDBJ databases">
        <authorList>
            <person name="Varghese N."/>
            <person name="Submissions S."/>
        </authorList>
    </citation>
    <scope>NUCLEOTIDE SEQUENCE [LARGE SCALE GENOMIC DNA]</scope>
    <source>
        <strain evidence="2">CGMCC 1.10658</strain>
    </source>
</reference>